<organism evidence="2 3">
    <name type="scientific">Neorhizobium turbinariae</name>
    <dbReference type="NCBI Taxonomy" id="2937795"/>
    <lineage>
        <taxon>Bacteria</taxon>
        <taxon>Pseudomonadati</taxon>
        <taxon>Pseudomonadota</taxon>
        <taxon>Alphaproteobacteria</taxon>
        <taxon>Hyphomicrobiales</taxon>
        <taxon>Rhizobiaceae</taxon>
        <taxon>Rhizobium/Agrobacterium group</taxon>
        <taxon>Neorhizobium</taxon>
    </lineage>
</organism>
<accession>A0ABT0INV2</accession>
<reference evidence="2 3" key="1">
    <citation type="submission" date="2022-04" db="EMBL/GenBank/DDBJ databases">
        <title>Rhizobium coralii sp. nov., isolated from coral Turbinaria peltata.</title>
        <authorList>
            <person name="Sun H."/>
        </authorList>
    </citation>
    <scope>NUCLEOTIDE SEQUENCE [LARGE SCALE GENOMIC DNA]</scope>
    <source>
        <strain evidence="2 3">NTR19</strain>
    </source>
</reference>
<dbReference type="EMBL" id="JALPRY010000007">
    <property type="protein sequence ID" value="MCK8779561.1"/>
    <property type="molecule type" value="Genomic_DNA"/>
</dbReference>
<dbReference type="PANTHER" id="PTHR30024">
    <property type="entry name" value="ALIPHATIC SULFONATES-BINDING PROTEIN-RELATED"/>
    <property type="match status" value="1"/>
</dbReference>
<name>A0ABT0INV2_9HYPH</name>
<proteinExistence type="predicted"/>
<dbReference type="CDD" id="cd13558">
    <property type="entry name" value="PBP2_SsuA_like_2"/>
    <property type="match status" value="1"/>
</dbReference>
<gene>
    <name evidence="2" type="ORF">M0654_06130</name>
</gene>
<dbReference type="Gene3D" id="3.40.190.10">
    <property type="entry name" value="Periplasmic binding protein-like II"/>
    <property type="match status" value="2"/>
</dbReference>
<evidence type="ECO:0000313" key="2">
    <source>
        <dbReference type="EMBL" id="MCK8779561.1"/>
    </source>
</evidence>
<evidence type="ECO:0000259" key="1">
    <source>
        <dbReference type="Pfam" id="PF09084"/>
    </source>
</evidence>
<dbReference type="Proteomes" id="UP001202827">
    <property type="component" value="Unassembled WGS sequence"/>
</dbReference>
<evidence type="ECO:0000313" key="3">
    <source>
        <dbReference type="Proteomes" id="UP001202827"/>
    </source>
</evidence>
<comment type="caution">
    <text evidence="2">The sequence shown here is derived from an EMBL/GenBank/DDBJ whole genome shotgun (WGS) entry which is preliminary data.</text>
</comment>
<protein>
    <submittedName>
        <fullName evidence="2">ABC transporter substrate-binding protein</fullName>
    </submittedName>
</protein>
<feature type="domain" description="SsuA/THI5-like" evidence="1">
    <location>
        <begin position="65"/>
        <end position="241"/>
    </location>
</feature>
<dbReference type="Pfam" id="PF09084">
    <property type="entry name" value="NMT1"/>
    <property type="match status" value="1"/>
</dbReference>
<sequence>MKRRDFLLTSAAAGAAALVTPSIGRAATKPGKLVVADQSEFIRNLLKASGEGEALDFELELPNFAGGPAILEAIRAGALDIAYVGDTPPIQARAAGTLLPIIATFTREVAQYRLTSRPGLVINKLAELKGKKLSYVEGSGRQVFLIEALNKAGLTLGDVELINLRVADLPDAVRSGAVDVAVLSEPFVTRLAKQVGASAVRDPEERKILPSTSYIYARPDVLADPQKVEAIKQFLPAFVKAGIWSNKHEQEWAKFYFTDFQRVSAEDTAAILEGQSPLVFQTSDEAIPHHQKLIDILYQAKSIKERFDARQSFVGTFDTLIAQSR</sequence>
<dbReference type="InterPro" id="IPR015168">
    <property type="entry name" value="SsuA/THI5"/>
</dbReference>
<dbReference type="RefSeq" id="WP_248682277.1">
    <property type="nucleotide sequence ID" value="NZ_JALPRY010000007.1"/>
</dbReference>
<keyword evidence="3" id="KW-1185">Reference proteome</keyword>
<dbReference type="SUPFAM" id="SSF53850">
    <property type="entry name" value="Periplasmic binding protein-like II"/>
    <property type="match status" value="1"/>
</dbReference>